<dbReference type="InterPro" id="IPR051012">
    <property type="entry name" value="CellSynth/LPSAsmb/PSIAsmb"/>
</dbReference>
<dbReference type="STRING" id="241244.ATY39_10395"/>
<name>A0A143HDN7_9BACL</name>
<sequence length="506" mass="58630">MKSEHNTRKNVVSFIPNGEFYYKKAVQALNRDQEGKAHKYLKRAVELSPDDSLILLQYAILELEAGQLDHALDLLKKANEIDPNEPEILLFLAEASAQAGFTDDAKYYAEEYLRLDEMGEYAEEAIDIIEFATSMEESGFSLQPVEREVAYLQEKARKYMETGELDEAITILEGIIADHPDVWPAYNNLSLAYFYKGDAEQARALLYQVLKGNYGNLFALCNLTVMAYYEKDDSEVEELKSLLVKLCPYSFEQRYKLGATLALIGCYKEAYHWLHSMKVQGFQGDSGFYFWLSHASYFTGHEEEARETWDELITIDPEKKGFEPWLINNVLEDEEAIENNRNFIIEKLESGYSSERLLGLFLLGKSPYQQEIVGHPSIINVDEYTTIEKLFLAYALDQDFLGDGERIKVFLKAIEVAELLYKEFKPLKLHDTFIFQMWFVLFERAWEKEYPFKNPKALAAATEYMYKSSRTKDITKKEIAKYYGISSQTLTKYVNELIQYLPLFDQ</sequence>
<dbReference type="RefSeq" id="WP_066789506.1">
    <property type="nucleotide sequence ID" value="NZ_CP014806.1"/>
</dbReference>
<keyword evidence="5" id="KW-1185">Reference proteome</keyword>
<reference evidence="4 5" key="1">
    <citation type="journal article" date="2016" name="Genome Announc.">
        <title>Whole-Genome Sequence of Rummeliibacillus stabekisii Strain PP9 Isolated from Antarctic Soil.</title>
        <authorList>
            <person name="da Mota F.F."/>
            <person name="Vollu R.E."/>
            <person name="Jurelevicius D."/>
            <person name="Seldin L."/>
        </authorList>
    </citation>
    <scope>NUCLEOTIDE SEQUENCE [LARGE SCALE GENOMIC DNA]</scope>
    <source>
        <strain evidence="4 5">PP9</strain>
    </source>
</reference>
<dbReference type="Pfam" id="PF14559">
    <property type="entry name" value="TPR_19"/>
    <property type="match status" value="1"/>
</dbReference>
<dbReference type="Pfam" id="PF13432">
    <property type="entry name" value="TPR_16"/>
    <property type="match status" value="1"/>
</dbReference>
<accession>A0A143HDN7</accession>
<evidence type="ECO:0000256" key="3">
    <source>
        <dbReference type="PROSITE-ProRule" id="PRU00339"/>
    </source>
</evidence>
<protein>
    <submittedName>
        <fullName evidence="4">Transcriptional regulator</fullName>
    </submittedName>
</protein>
<dbReference type="PANTHER" id="PTHR45586:SF1">
    <property type="entry name" value="LIPOPOLYSACCHARIDE ASSEMBLY PROTEIN B"/>
    <property type="match status" value="1"/>
</dbReference>
<evidence type="ECO:0000313" key="5">
    <source>
        <dbReference type="Proteomes" id="UP000076021"/>
    </source>
</evidence>
<evidence type="ECO:0000256" key="2">
    <source>
        <dbReference type="ARBA" id="ARBA00022803"/>
    </source>
</evidence>
<dbReference type="Gene3D" id="1.25.40.10">
    <property type="entry name" value="Tetratricopeptide repeat domain"/>
    <property type="match status" value="2"/>
</dbReference>
<dbReference type="InterPro" id="IPR011990">
    <property type="entry name" value="TPR-like_helical_dom_sf"/>
</dbReference>
<dbReference type="KEGG" id="rst:ATY39_10395"/>
<dbReference type="PANTHER" id="PTHR45586">
    <property type="entry name" value="TPR REPEAT-CONTAINING PROTEIN PA4667"/>
    <property type="match status" value="1"/>
</dbReference>
<dbReference type="SMART" id="SM00028">
    <property type="entry name" value="TPR"/>
    <property type="match status" value="4"/>
</dbReference>
<dbReference type="AlphaFoldDB" id="A0A143HDN7"/>
<keyword evidence="1" id="KW-0677">Repeat</keyword>
<proteinExistence type="predicted"/>
<gene>
    <name evidence="4" type="ORF">ATY39_10395</name>
</gene>
<feature type="repeat" description="TPR" evidence="3">
    <location>
        <begin position="52"/>
        <end position="85"/>
    </location>
</feature>
<dbReference type="SUPFAM" id="SSF48452">
    <property type="entry name" value="TPR-like"/>
    <property type="match status" value="1"/>
</dbReference>
<dbReference type="EMBL" id="CP014806">
    <property type="protein sequence ID" value="AMW99812.1"/>
    <property type="molecule type" value="Genomic_DNA"/>
</dbReference>
<keyword evidence="2 3" id="KW-0802">TPR repeat</keyword>
<dbReference type="Proteomes" id="UP000076021">
    <property type="component" value="Chromosome"/>
</dbReference>
<dbReference type="InterPro" id="IPR019734">
    <property type="entry name" value="TPR_rpt"/>
</dbReference>
<evidence type="ECO:0000256" key="1">
    <source>
        <dbReference type="ARBA" id="ARBA00022737"/>
    </source>
</evidence>
<reference evidence="5" key="2">
    <citation type="submission" date="2016-03" db="EMBL/GenBank/DDBJ databases">
        <authorList>
            <person name="Ploux O."/>
        </authorList>
    </citation>
    <scope>NUCLEOTIDE SEQUENCE [LARGE SCALE GENOMIC DNA]</scope>
    <source>
        <strain evidence="5">PP9</strain>
    </source>
</reference>
<dbReference type="OrthoDB" id="600613at2"/>
<dbReference type="PROSITE" id="PS50005">
    <property type="entry name" value="TPR"/>
    <property type="match status" value="1"/>
</dbReference>
<organism evidence="4 5">
    <name type="scientific">Rummeliibacillus stabekisii</name>
    <dbReference type="NCBI Taxonomy" id="241244"/>
    <lineage>
        <taxon>Bacteria</taxon>
        <taxon>Bacillati</taxon>
        <taxon>Bacillota</taxon>
        <taxon>Bacilli</taxon>
        <taxon>Bacillales</taxon>
        <taxon>Caryophanaceae</taxon>
        <taxon>Rummeliibacillus</taxon>
    </lineage>
</organism>
<evidence type="ECO:0000313" key="4">
    <source>
        <dbReference type="EMBL" id="AMW99812.1"/>
    </source>
</evidence>
<dbReference type="InterPro" id="IPR036915">
    <property type="entry name" value="Cyclin-like_sf"/>
</dbReference>
<dbReference type="SUPFAM" id="SSF47954">
    <property type="entry name" value="Cyclin-like"/>
    <property type="match status" value="1"/>
</dbReference>